<reference evidence="2 3" key="1">
    <citation type="submission" date="2022-10" db="EMBL/GenBank/DDBJ databases">
        <title>Alteromonas sp. chi3 Genome sequencing.</title>
        <authorList>
            <person name="Park S."/>
        </authorList>
    </citation>
    <scope>NUCLEOTIDE SEQUENCE [LARGE SCALE GENOMIC DNA]</scope>
    <source>
        <strain evidence="3">chi3</strain>
    </source>
</reference>
<proteinExistence type="predicted"/>
<dbReference type="RefSeq" id="WP_273637900.1">
    <property type="nucleotide sequence ID" value="NZ_JAQQXP010000001.1"/>
</dbReference>
<name>A0ABT5KZ73_9ALTE</name>
<sequence>MWKKHHFWDAIFTLLAAVLGIALFFEPGLIAYDIVRITVLIGLTVLPVKYLLKIRALSKQ</sequence>
<evidence type="ECO:0000313" key="2">
    <source>
        <dbReference type="EMBL" id="MDC8829506.1"/>
    </source>
</evidence>
<evidence type="ECO:0000313" key="3">
    <source>
        <dbReference type="Proteomes" id="UP001218788"/>
    </source>
</evidence>
<dbReference type="Proteomes" id="UP001218788">
    <property type="component" value="Unassembled WGS sequence"/>
</dbReference>
<dbReference type="EMBL" id="JAQQXP010000001">
    <property type="protein sequence ID" value="MDC8829506.1"/>
    <property type="molecule type" value="Genomic_DNA"/>
</dbReference>
<keyword evidence="3" id="KW-1185">Reference proteome</keyword>
<evidence type="ECO:0000256" key="1">
    <source>
        <dbReference type="SAM" id="Phobius"/>
    </source>
</evidence>
<keyword evidence="1" id="KW-1133">Transmembrane helix</keyword>
<comment type="caution">
    <text evidence="2">The sequence shown here is derived from an EMBL/GenBank/DDBJ whole genome shotgun (WGS) entry which is preliminary data.</text>
</comment>
<protein>
    <submittedName>
        <fullName evidence="2">Uncharacterized protein</fullName>
    </submittedName>
</protein>
<keyword evidence="1" id="KW-0812">Transmembrane</keyword>
<keyword evidence="1" id="KW-0472">Membrane</keyword>
<feature type="transmembrane region" description="Helical" evidence="1">
    <location>
        <begin position="7"/>
        <end position="25"/>
    </location>
</feature>
<accession>A0ABT5KZ73</accession>
<organism evidence="2 3">
    <name type="scientific">Alteromonas gilva</name>
    <dbReference type="NCBI Taxonomy" id="2987522"/>
    <lineage>
        <taxon>Bacteria</taxon>
        <taxon>Pseudomonadati</taxon>
        <taxon>Pseudomonadota</taxon>
        <taxon>Gammaproteobacteria</taxon>
        <taxon>Alteromonadales</taxon>
        <taxon>Alteromonadaceae</taxon>
        <taxon>Alteromonas/Salinimonas group</taxon>
        <taxon>Alteromonas</taxon>
    </lineage>
</organism>
<feature type="transmembrane region" description="Helical" evidence="1">
    <location>
        <begin position="31"/>
        <end position="52"/>
    </location>
</feature>
<gene>
    <name evidence="2" type="ORF">OIK42_01900</name>
</gene>